<gene>
    <name evidence="3" type="ORF">ACFSAU_07260</name>
</gene>
<keyword evidence="4" id="KW-1185">Reference proteome</keyword>
<evidence type="ECO:0000313" key="4">
    <source>
        <dbReference type="Proteomes" id="UP001597139"/>
    </source>
</evidence>
<dbReference type="AlphaFoldDB" id="A0ABD6BRT7"/>
<sequence>MDRKRVAATTLAALVLAFLLRIVPGYLVDQWVTGAPEAGILPIFGTVGQTVSALLYVTSAVEALAPTAAGVALGYWIARQAVDDDELRDGLRAAGAVGVALLGLTALAAVVVAVVSAPFLVVALSMPLSVVVVTLLGAVAGAGLERFDLVGDDGDVRAAGADDPSPPPADADAR</sequence>
<reference evidence="3 4" key="1">
    <citation type="journal article" date="2019" name="Int. J. Syst. Evol. Microbiol.">
        <title>The Global Catalogue of Microorganisms (GCM) 10K type strain sequencing project: providing services to taxonomists for standard genome sequencing and annotation.</title>
        <authorList>
            <consortium name="The Broad Institute Genomics Platform"/>
            <consortium name="The Broad Institute Genome Sequencing Center for Infectious Disease"/>
            <person name="Wu L."/>
            <person name="Ma J."/>
        </authorList>
    </citation>
    <scope>NUCLEOTIDE SEQUENCE [LARGE SCALE GENOMIC DNA]</scope>
    <source>
        <strain evidence="3 4">CGMCC 1.12859</strain>
    </source>
</reference>
<feature type="transmembrane region" description="Helical" evidence="2">
    <location>
        <begin position="53"/>
        <end position="78"/>
    </location>
</feature>
<proteinExistence type="predicted"/>
<organism evidence="3 4">
    <name type="scientific">Halolamina litorea</name>
    <dbReference type="NCBI Taxonomy" id="1515593"/>
    <lineage>
        <taxon>Archaea</taxon>
        <taxon>Methanobacteriati</taxon>
        <taxon>Methanobacteriota</taxon>
        <taxon>Stenosarchaea group</taxon>
        <taxon>Halobacteria</taxon>
        <taxon>Halobacteriales</taxon>
        <taxon>Haloferacaceae</taxon>
    </lineage>
</organism>
<dbReference type="EMBL" id="JBHUCZ010000003">
    <property type="protein sequence ID" value="MFD1567287.1"/>
    <property type="molecule type" value="Genomic_DNA"/>
</dbReference>
<protein>
    <submittedName>
        <fullName evidence="3">Uncharacterized protein</fullName>
    </submittedName>
</protein>
<feature type="transmembrane region" description="Helical" evidence="2">
    <location>
        <begin position="119"/>
        <end position="139"/>
    </location>
</feature>
<dbReference type="RefSeq" id="WP_267646266.1">
    <property type="nucleotide sequence ID" value="NZ_JANHGR010000001.1"/>
</dbReference>
<evidence type="ECO:0000256" key="1">
    <source>
        <dbReference type="SAM" id="MobiDB-lite"/>
    </source>
</evidence>
<keyword evidence="2" id="KW-0472">Membrane</keyword>
<comment type="caution">
    <text evidence="3">The sequence shown here is derived from an EMBL/GenBank/DDBJ whole genome shotgun (WGS) entry which is preliminary data.</text>
</comment>
<keyword evidence="2" id="KW-1133">Transmembrane helix</keyword>
<name>A0ABD6BRT7_9EURY</name>
<evidence type="ECO:0000313" key="3">
    <source>
        <dbReference type="EMBL" id="MFD1567287.1"/>
    </source>
</evidence>
<dbReference type="Proteomes" id="UP001597139">
    <property type="component" value="Unassembled WGS sequence"/>
</dbReference>
<accession>A0ABD6BRT7</accession>
<keyword evidence="2" id="KW-0812">Transmembrane</keyword>
<feature type="transmembrane region" description="Helical" evidence="2">
    <location>
        <begin position="90"/>
        <end position="113"/>
    </location>
</feature>
<feature type="compositionally biased region" description="Pro residues" evidence="1">
    <location>
        <begin position="164"/>
        <end position="174"/>
    </location>
</feature>
<evidence type="ECO:0000256" key="2">
    <source>
        <dbReference type="SAM" id="Phobius"/>
    </source>
</evidence>
<feature type="region of interest" description="Disordered" evidence="1">
    <location>
        <begin position="155"/>
        <end position="174"/>
    </location>
</feature>